<dbReference type="EC" id="1.13.11.18" evidence="12"/>
<dbReference type="PANTHER" id="PTHR43084">
    <property type="entry name" value="PERSULFIDE DIOXYGENASE ETHE1"/>
    <property type="match status" value="1"/>
</dbReference>
<comment type="similarity">
    <text evidence="3">Belongs to the metallo-beta-lactamase superfamily. Glyoxalase II family.</text>
</comment>
<reference evidence="16 17" key="1">
    <citation type="submission" date="2014-11" db="EMBL/GenBank/DDBJ databases">
        <authorList>
            <person name="Zhu J."/>
            <person name="Qi W."/>
            <person name="Song R."/>
        </authorList>
    </citation>
    <scope>NUCLEOTIDE SEQUENCE [LARGE SCALE GENOMIC DNA]</scope>
</reference>
<dbReference type="GO" id="GO:0070813">
    <property type="term" value="P:hydrogen sulfide metabolic process"/>
    <property type="evidence" value="ECO:0007669"/>
    <property type="project" value="TreeGrafter"/>
</dbReference>
<evidence type="ECO:0000256" key="7">
    <source>
        <dbReference type="ARBA" id="ARBA00022990"/>
    </source>
</evidence>
<dbReference type="SMART" id="SM00849">
    <property type="entry name" value="Lactamase_B"/>
    <property type="match status" value="1"/>
</dbReference>
<evidence type="ECO:0000256" key="12">
    <source>
        <dbReference type="ARBA" id="ARBA00066686"/>
    </source>
</evidence>
<dbReference type="InterPro" id="IPR044528">
    <property type="entry name" value="POD-like_MBL-fold"/>
</dbReference>
<dbReference type="SUPFAM" id="SSF56281">
    <property type="entry name" value="Metallo-hydrolase/oxidoreductase"/>
    <property type="match status" value="1"/>
</dbReference>
<gene>
    <name evidence="16" type="ORF">Vbra_10453</name>
</gene>
<feature type="domain" description="Metallo-beta-lactamase" evidence="15">
    <location>
        <begin position="238"/>
        <end position="400"/>
    </location>
</feature>
<feature type="region of interest" description="Disordered" evidence="14">
    <location>
        <begin position="1"/>
        <end position="66"/>
    </location>
</feature>
<keyword evidence="10" id="KW-0496">Mitochondrion</keyword>
<dbReference type="FunFam" id="3.60.15.10:FF:000013">
    <property type="entry name" value="Persulfide dioxygenase ETHE1, mitochondrial"/>
    <property type="match status" value="1"/>
</dbReference>
<evidence type="ECO:0000256" key="5">
    <source>
        <dbReference type="ARBA" id="ARBA00022946"/>
    </source>
</evidence>
<keyword evidence="9" id="KW-0408">Iron</keyword>
<dbReference type="EMBL" id="CDMY01000887">
    <property type="protein sequence ID" value="CEM36350.1"/>
    <property type="molecule type" value="Genomic_DNA"/>
</dbReference>
<dbReference type="OMA" id="ICCYSAT"/>
<dbReference type="CDD" id="cd07724">
    <property type="entry name" value="POD-like_MBL-fold"/>
    <property type="match status" value="1"/>
</dbReference>
<dbReference type="GO" id="GO:0005739">
    <property type="term" value="C:mitochondrion"/>
    <property type="evidence" value="ECO:0007669"/>
    <property type="project" value="UniProtKB-SubCell"/>
</dbReference>
<dbReference type="GO" id="GO:0006749">
    <property type="term" value="P:glutathione metabolic process"/>
    <property type="evidence" value="ECO:0007669"/>
    <property type="project" value="InterPro"/>
</dbReference>
<evidence type="ECO:0000256" key="10">
    <source>
        <dbReference type="ARBA" id="ARBA00023128"/>
    </source>
</evidence>
<dbReference type="AlphaFoldDB" id="A0A0G4GZ50"/>
<dbReference type="GO" id="GO:0046872">
    <property type="term" value="F:metal ion binding"/>
    <property type="evidence" value="ECO:0007669"/>
    <property type="project" value="UniProtKB-KW"/>
</dbReference>
<dbReference type="InterPro" id="IPR001279">
    <property type="entry name" value="Metallo-B-lactamas"/>
</dbReference>
<evidence type="ECO:0000256" key="3">
    <source>
        <dbReference type="ARBA" id="ARBA00006759"/>
    </source>
</evidence>
<dbReference type="Proteomes" id="UP000041254">
    <property type="component" value="Unassembled WGS sequence"/>
</dbReference>
<evidence type="ECO:0000259" key="15">
    <source>
        <dbReference type="SMART" id="SM00849"/>
    </source>
</evidence>
<proteinExistence type="inferred from homology"/>
<keyword evidence="5" id="KW-0809">Transit peptide</keyword>
<comment type="catalytic activity">
    <reaction evidence="11">
        <text>S-sulfanylglutathione + O2 + H2O = sulfite + glutathione + 2 H(+)</text>
        <dbReference type="Rhea" id="RHEA:12981"/>
        <dbReference type="ChEBI" id="CHEBI:15377"/>
        <dbReference type="ChEBI" id="CHEBI:15378"/>
        <dbReference type="ChEBI" id="CHEBI:15379"/>
        <dbReference type="ChEBI" id="CHEBI:17359"/>
        <dbReference type="ChEBI" id="CHEBI:57925"/>
        <dbReference type="ChEBI" id="CHEBI:58905"/>
        <dbReference type="EC" id="1.13.11.18"/>
    </reaction>
</comment>
<dbReference type="GO" id="GO:0050313">
    <property type="term" value="F:sulfur dioxygenase activity"/>
    <property type="evidence" value="ECO:0007669"/>
    <property type="project" value="UniProtKB-EC"/>
</dbReference>
<dbReference type="PhylomeDB" id="A0A0G4GZ50"/>
<accession>A0A0G4GZ50</accession>
<keyword evidence="6" id="KW-0223">Dioxygenase</keyword>
<organism evidence="16 17">
    <name type="scientific">Vitrella brassicaformis (strain CCMP3155)</name>
    <dbReference type="NCBI Taxonomy" id="1169540"/>
    <lineage>
        <taxon>Eukaryota</taxon>
        <taxon>Sar</taxon>
        <taxon>Alveolata</taxon>
        <taxon>Colpodellida</taxon>
        <taxon>Vitrellaceae</taxon>
        <taxon>Vitrella</taxon>
    </lineage>
</organism>
<evidence type="ECO:0000256" key="9">
    <source>
        <dbReference type="ARBA" id="ARBA00023004"/>
    </source>
</evidence>
<evidence type="ECO:0000256" key="13">
    <source>
        <dbReference type="ARBA" id="ARBA00077964"/>
    </source>
</evidence>
<dbReference type="InterPro" id="IPR036866">
    <property type="entry name" value="RibonucZ/Hydroxyglut_hydro"/>
</dbReference>
<dbReference type="InterPro" id="IPR051682">
    <property type="entry name" value="Mito_Persulfide_Diox"/>
</dbReference>
<keyword evidence="8" id="KW-0560">Oxidoreductase</keyword>
<sequence>MVNRSPTSSFSLGLSPFPFSPLLAPQKPPPHKRLPAEAGCPSLFSSSLQQAHRMSPPPPEGEKEVESIPGADVPIEVTKDFDILGQVSSKELLHWVENGKYRSVINLCGPEEECSLPCSFPAKCKVPCVRAQVDHQKLSFGLAMRLLATLESAPLPALIQCHSNYRASAVAMLYIATHPPADSDISGPGSLKGWMSMDDAMKWAKEHKLPFLEPDKEHLVQWVKNFLAARSLFDRESCTYSYVLADPTTREAIIIDPVLEMLDRDLELLNEHGLILKYALNTHVHADHVTSTGKMKTRLDGFKSVLSGTYKTAISDVKVQHGDSLYFGDRFVECRATPGHTDGCLTYVLDDHSMAFTGDALLIRGCGRTDFQSGDAALLYKSVWEQIFSLPQCCKLYPGHDYKGRQVSSVWEEIRFNTRLTKTKDEFIHLMNTLGLPKPAKIDIAVPANLKCGIQDE</sequence>
<keyword evidence="7" id="KW-0007">Acetylation</keyword>
<evidence type="ECO:0000256" key="6">
    <source>
        <dbReference type="ARBA" id="ARBA00022964"/>
    </source>
</evidence>
<comment type="cofactor">
    <cofactor evidence="1">
        <name>Fe(2+)</name>
        <dbReference type="ChEBI" id="CHEBI:29033"/>
    </cofactor>
</comment>
<dbReference type="Gene3D" id="3.90.190.10">
    <property type="entry name" value="Protein tyrosine phosphatase superfamily"/>
    <property type="match status" value="1"/>
</dbReference>
<evidence type="ECO:0000256" key="14">
    <source>
        <dbReference type="SAM" id="MobiDB-lite"/>
    </source>
</evidence>
<protein>
    <recommendedName>
        <fullName evidence="12">persulfide dioxygenase</fullName>
        <ecNumber evidence="12">1.13.11.18</ecNumber>
    </recommendedName>
    <alternativeName>
        <fullName evidence="13">Sulfur dioxygenase ETHE1</fullName>
    </alternativeName>
</protein>
<evidence type="ECO:0000256" key="4">
    <source>
        <dbReference type="ARBA" id="ARBA00022723"/>
    </source>
</evidence>
<evidence type="ECO:0000313" key="16">
    <source>
        <dbReference type="EMBL" id="CEM36350.1"/>
    </source>
</evidence>
<dbReference type="OrthoDB" id="449487at2759"/>
<evidence type="ECO:0000256" key="1">
    <source>
        <dbReference type="ARBA" id="ARBA00001954"/>
    </source>
</evidence>
<dbReference type="InParanoid" id="A0A0G4GZ50"/>
<dbReference type="Gene3D" id="3.60.15.10">
    <property type="entry name" value="Ribonuclease Z/Hydroxyacylglutathione hydrolase-like"/>
    <property type="match status" value="1"/>
</dbReference>
<evidence type="ECO:0000256" key="8">
    <source>
        <dbReference type="ARBA" id="ARBA00023002"/>
    </source>
</evidence>
<keyword evidence="4" id="KW-0479">Metal-binding</keyword>
<dbReference type="InterPro" id="IPR029021">
    <property type="entry name" value="Prot-tyrosine_phosphatase-like"/>
</dbReference>
<name>A0A0G4GZ50_VITBC</name>
<feature type="compositionally biased region" description="Polar residues" evidence="14">
    <location>
        <begin position="43"/>
        <end position="52"/>
    </location>
</feature>
<dbReference type="PANTHER" id="PTHR43084:SF1">
    <property type="entry name" value="PERSULFIDE DIOXYGENASE ETHE1, MITOCHONDRIAL"/>
    <property type="match status" value="1"/>
</dbReference>
<feature type="compositionally biased region" description="Low complexity" evidence="14">
    <location>
        <begin position="1"/>
        <end position="23"/>
    </location>
</feature>
<keyword evidence="17" id="KW-1185">Reference proteome</keyword>
<comment type="subcellular location">
    <subcellularLocation>
        <location evidence="2">Mitochondrion</location>
    </subcellularLocation>
</comment>
<evidence type="ECO:0000256" key="2">
    <source>
        <dbReference type="ARBA" id="ARBA00004173"/>
    </source>
</evidence>
<evidence type="ECO:0000256" key="11">
    <source>
        <dbReference type="ARBA" id="ARBA00050990"/>
    </source>
</evidence>
<dbReference type="VEuPathDB" id="CryptoDB:Vbra_10453"/>
<dbReference type="STRING" id="1169540.A0A0G4GZ50"/>
<evidence type="ECO:0000313" key="17">
    <source>
        <dbReference type="Proteomes" id="UP000041254"/>
    </source>
</evidence>
<dbReference type="Pfam" id="PF00753">
    <property type="entry name" value="Lactamase_B"/>
    <property type="match status" value="1"/>
</dbReference>